<proteinExistence type="predicted"/>
<reference evidence="3 4" key="1">
    <citation type="journal article" date="2021" name="Elife">
        <title>Chloroplast acquisition without the gene transfer in kleptoplastic sea slugs, Plakobranchus ocellatus.</title>
        <authorList>
            <person name="Maeda T."/>
            <person name="Takahashi S."/>
            <person name="Yoshida T."/>
            <person name="Shimamura S."/>
            <person name="Takaki Y."/>
            <person name="Nagai Y."/>
            <person name="Toyoda A."/>
            <person name="Suzuki Y."/>
            <person name="Arimoto A."/>
            <person name="Ishii H."/>
            <person name="Satoh N."/>
            <person name="Nishiyama T."/>
            <person name="Hasebe M."/>
            <person name="Maruyama T."/>
            <person name="Minagawa J."/>
            <person name="Obokata J."/>
            <person name="Shigenobu S."/>
        </authorList>
    </citation>
    <scope>NUCLEOTIDE SEQUENCE [LARGE SCALE GENOMIC DNA]</scope>
</reference>
<feature type="compositionally biased region" description="Low complexity" evidence="1">
    <location>
        <begin position="283"/>
        <end position="295"/>
    </location>
</feature>
<feature type="compositionally biased region" description="Basic and acidic residues" evidence="1">
    <location>
        <begin position="296"/>
        <end position="312"/>
    </location>
</feature>
<dbReference type="InterPro" id="IPR002861">
    <property type="entry name" value="Reeler_dom"/>
</dbReference>
<feature type="compositionally biased region" description="Polar residues" evidence="1">
    <location>
        <begin position="254"/>
        <end position="272"/>
    </location>
</feature>
<evidence type="ECO:0000259" key="2">
    <source>
        <dbReference type="PROSITE" id="PS51019"/>
    </source>
</evidence>
<feature type="compositionally biased region" description="Polar residues" evidence="1">
    <location>
        <begin position="225"/>
        <end position="246"/>
    </location>
</feature>
<dbReference type="PROSITE" id="PS51019">
    <property type="entry name" value="REELIN"/>
    <property type="match status" value="1"/>
</dbReference>
<dbReference type="AlphaFoldDB" id="A0AAV3YH19"/>
<name>A0AAV3YH19_9GAST</name>
<sequence>MTHTGKEDKFKVEFDWTAPATVPEGQQFKLRCACVMNFFRCWTDLRVDLIIGRPGSSFPGTSTVLGNGLNNNNNINRNDNSNNNINRNDNNNRGAGVSDVSVGFGTGLENFPISSNSPGPLNNVGINNIPTSSVNNVRGTPAPNFPNGPVNSFPVLPANNVPNLFSDNSIGLPLDPSFALIPILSDGNSNSNFVLIPNGFQNRVDLDTNSLLNGLNRINGASGLQRPNQNVRGAQSSIPPTQTQNGFVPFIVNPSLNPTDNRNLQNPSSTNRNIHDANRIDNSRGSGRGRVSSFGRESRRILPENSRGRRPSDSNSLDQSLVRGQELFTLPADPTLEPQGFDFPTGFFMTPGALRRFRMRNSL</sequence>
<comment type="caution">
    <text evidence="3">The sequence shown here is derived from an EMBL/GenBank/DDBJ whole genome shotgun (WGS) entry which is preliminary data.</text>
</comment>
<dbReference type="EMBL" id="BLXT01000924">
    <property type="protein sequence ID" value="GFN81427.1"/>
    <property type="molecule type" value="Genomic_DNA"/>
</dbReference>
<organism evidence="3 4">
    <name type="scientific">Plakobranchus ocellatus</name>
    <dbReference type="NCBI Taxonomy" id="259542"/>
    <lineage>
        <taxon>Eukaryota</taxon>
        <taxon>Metazoa</taxon>
        <taxon>Spiralia</taxon>
        <taxon>Lophotrochozoa</taxon>
        <taxon>Mollusca</taxon>
        <taxon>Gastropoda</taxon>
        <taxon>Heterobranchia</taxon>
        <taxon>Euthyneura</taxon>
        <taxon>Panpulmonata</taxon>
        <taxon>Sacoglossa</taxon>
        <taxon>Placobranchoidea</taxon>
        <taxon>Plakobranchidae</taxon>
        <taxon>Plakobranchus</taxon>
    </lineage>
</organism>
<feature type="compositionally biased region" description="Low complexity" evidence="1">
    <location>
        <begin position="65"/>
        <end position="92"/>
    </location>
</feature>
<feature type="region of interest" description="Disordered" evidence="1">
    <location>
        <begin position="63"/>
        <end position="98"/>
    </location>
</feature>
<evidence type="ECO:0000313" key="3">
    <source>
        <dbReference type="EMBL" id="GFN81427.1"/>
    </source>
</evidence>
<feature type="region of interest" description="Disordered" evidence="1">
    <location>
        <begin position="221"/>
        <end position="319"/>
    </location>
</feature>
<accession>A0AAV3YH19</accession>
<evidence type="ECO:0000256" key="1">
    <source>
        <dbReference type="SAM" id="MobiDB-lite"/>
    </source>
</evidence>
<feature type="compositionally biased region" description="Basic and acidic residues" evidence="1">
    <location>
        <begin position="273"/>
        <end position="282"/>
    </location>
</feature>
<protein>
    <recommendedName>
        <fullName evidence="2">Reelin domain-containing protein</fullName>
    </recommendedName>
</protein>
<dbReference type="Proteomes" id="UP000735302">
    <property type="component" value="Unassembled WGS sequence"/>
</dbReference>
<keyword evidence="4" id="KW-1185">Reference proteome</keyword>
<gene>
    <name evidence="3" type="ORF">PoB_000793300</name>
</gene>
<feature type="domain" description="Reelin" evidence="2">
    <location>
        <begin position="1"/>
        <end position="64"/>
    </location>
</feature>
<evidence type="ECO:0000313" key="4">
    <source>
        <dbReference type="Proteomes" id="UP000735302"/>
    </source>
</evidence>